<keyword evidence="2" id="KW-1185">Reference proteome</keyword>
<gene>
    <name evidence="1" type="ORF">L1049_019546</name>
</gene>
<accession>A0AAP0S6S9</accession>
<organism evidence="1 2">
    <name type="scientific">Liquidambar formosana</name>
    <name type="common">Formosan gum</name>
    <dbReference type="NCBI Taxonomy" id="63359"/>
    <lineage>
        <taxon>Eukaryota</taxon>
        <taxon>Viridiplantae</taxon>
        <taxon>Streptophyta</taxon>
        <taxon>Embryophyta</taxon>
        <taxon>Tracheophyta</taxon>
        <taxon>Spermatophyta</taxon>
        <taxon>Magnoliopsida</taxon>
        <taxon>eudicotyledons</taxon>
        <taxon>Gunneridae</taxon>
        <taxon>Pentapetalae</taxon>
        <taxon>Saxifragales</taxon>
        <taxon>Altingiaceae</taxon>
        <taxon>Liquidambar</taxon>
    </lineage>
</organism>
<evidence type="ECO:0000313" key="2">
    <source>
        <dbReference type="Proteomes" id="UP001415857"/>
    </source>
</evidence>
<evidence type="ECO:0000313" key="1">
    <source>
        <dbReference type="EMBL" id="KAK9291597.1"/>
    </source>
</evidence>
<reference evidence="1 2" key="1">
    <citation type="journal article" date="2024" name="Plant J.">
        <title>Genome sequences and population genomics reveal climatic adaptation and genomic divergence between two closely related sweetgum species.</title>
        <authorList>
            <person name="Xu W.Q."/>
            <person name="Ren C.Q."/>
            <person name="Zhang X.Y."/>
            <person name="Comes H.P."/>
            <person name="Liu X.H."/>
            <person name="Li Y.G."/>
            <person name="Kettle C.J."/>
            <person name="Jalonen R."/>
            <person name="Gaisberger H."/>
            <person name="Ma Y.Z."/>
            <person name="Qiu Y.X."/>
        </authorList>
    </citation>
    <scope>NUCLEOTIDE SEQUENCE [LARGE SCALE GENOMIC DNA]</scope>
    <source>
        <strain evidence="1">Hangzhou</strain>
    </source>
</reference>
<name>A0AAP0S6S9_LIQFO</name>
<comment type="caution">
    <text evidence="1">The sequence shown here is derived from an EMBL/GenBank/DDBJ whole genome shotgun (WGS) entry which is preliminary data.</text>
</comment>
<protein>
    <submittedName>
        <fullName evidence="1">Uncharacterized protein</fullName>
    </submittedName>
</protein>
<proteinExistence type="predicted"/>
<dbReference type="Proteomes" id="UP001415857">
    <property type="component" value="Unassembled WGS sequence"/>
</dbReference>
<dbReference type="AlphaFoldDB" id="A0AAP0S6S9"/>
<dbReference type="EMBL" id="JBBPBK010000001">
    <property type="protein sequence ID" value="KAK9291597.1"/>
    <property type="molecule type" value="Genomic_DNA"/>
</dbReference>
<sequence length="104" mass="11895">MLRKMPSFLISVFDVKLIKQQIYESADEIYLLPSLFSTSLIAAAKREKAYNIGRERKRWEFAFFVTTFWSLFIFTQLKIGGPAGPEDGKAKLLSGCHLLQFPST</sequence>